<reference evidence="6" key="1">
    <citation type="submission" date="2012-12" db="EMBL/GenBank/DDBJ databases">
        <authorList>
            <person name="Hellsten U."/>
            <person name="Grimwood J."/>
            <person name="Chapman J.A."/>
            <person name="Shapiro H."/>
            <person name="Aerts A."/>
            <person name="Otillar R.P."/>
            <person name="Terry A.Y."/>
            <person name="Boore J.L."/>
            <person name="Simakov O."/>
            <person name="Marletaz F."/>
            <person name="Cho S.-J."/>
            <person name="Edsinger-Gonzales E."/>
            <person name="Havlak P."/>
            <person name="Kuo D.-H."/>
            <person name="Larsson T."/>
            <person name="Lv J."/>
            <person name="Arendt D."/>
            <person name="Savage R."/>
            <person name="Osoegawa K."/>
            <person name="de Jong P."/>
            <person name="Lindberg D.R."/>
            <person name="Seaver E.C."/>
            <person name="Weisblat D.A."/>
            <person name="Putnam N.H."/>
            <person name="Grigoriev I.V."/>
            <person name="Rokhsar D.S."/>
        </authorList>
    </citation>
    <scope>NUCLEOTIDE SEQUENCE</scope>
    <source>
        <strain evidence="6">I ESC-2004</strain>
    </source>
</reference>
<dbReference type="InterPro" id="IPR027417">
    <property type="entry name" value="P-loop_NTPase"/>
</dbReference>
<reference evidence="4 6" key="2">
    <citation type="journal article" date="2013" name="Nature">
        <title>Insights into bilaterian evolution from three spiralian genomes.</title>
        <authorList>
            <person name="Simakov O."/>
            <person name="Marletaz F."/>
            <person name="Cho S.J."/>
            <person name="Edsinger-Gonzales E."/>
            <person name="Havlak P."/>
            <person name="Hellsten U."/>
            <person name="Kuo D.H."/>
            <person name="Larsson T."/>
            <person name="Lv J."/>
            <person name="Arendt D."/>
            <person name="Savage R."/>
            <person name="Osoegawa K."/>
            <person name="de Jong P."/>
            <person name="Grimwood J."/>
            <person name="Chapman J.A."/>
            <person name="Shapiro H."/>
            <person name="Aerts A."/>
            <person name="Otillar R.P."/>
            <person name="Terry A.Y."/>
            <person name="Boore J.L."/>
            <person name="Grigoriev I.V."/>
            <person name="Lindberg D.R."/>
            <person name="Seaver E.C."/>
            <person name="Weisblat D.A."/>
            <person name="Putnam N.H."/>
            <person name="Rokhsar D.S."/>
        </authorList>
    </citation>
    <scope>NUCLEOTIDE SEQUENCE</scope>
    <source>
        <strain evidence="4 6">I ESC-2004</strain>
    </source>
</reference>
<gene>
    <name evidence="4" type="ORF">CAPTEDRAFT_193824</name>
</gene>
<keyword evidence="2" id="KW-1133">Transmembrane helix</keyword>
<feature type="transmembrane region" description="Helical" evidence="2">
    <location>
        <begin position="6"/>
        <end position="24"/>
    </location>
</feature>
<keyword evidence="2" id="KW-0812">Transmembrane</keyword>
<dbReference type="Gene3D" id="3.40.50.300">
    <property type="entry name" value="P-loop containing nucleotide triphosphate hydrolases"/>
    <property type="match status" value="1"/>
</dbReference>
<dbReference type="PANTHER" id="PTHR45964:SF5">
    <property type="entry name" value="WSCD FAMILY MEMBER CG9164"/>
    <property type="match status" value="1"/>
</dbReference>
<accession>R7UYQ5</accession>
<dbReference type="HOGENOM" id="CLU_834824_0_0_1"/>
<evidence type="ECO:0000259" key="3">
    <source>
        <dbReference type="Pfam" id="PF00685"/>
    </source>
</evidence>
<protein>
    <recommendedName>
        <fullName evidence="3">Sulfotransferase domain-containing protein</fullName>
    </recommendedName>
</protein>
<evidence type="ECO:0000256" key="1">
    <source>
        <dbReference type="ARBA" id="ARBA00010236"/>
    </source>
</evidence>
<keyword evidence="2" id="KW-0472">Membrane</keyword>
<reference evidence="5" key="3">
    <citation type="submission" date="2015-06" db="UniProtKB">
        <authorList>
            <consortium name="EnsemblMetazoa"/>
        </authorList>
    </citation>
    <scope>IDENTIFICATION</scope>
</reference>
<dbReference type="PANTHER" id="PTHR45964">
    <property type="entry name" value="WSCD FAMILY MEMBER CG9164"/>
    <property type="match status" value="1"/>
</dbReference>
<dbReference type="Pfam" id="PF00685">
    <property type="entry name" value="Sulfotransfer_1"/>
    <property type="match status" value="1"/>
</dbReference>
<dbReference type="InterPro" id="IPR051589">
    <property type="entry name" value="Sialate-O-sulfotransferase"/>
</dbReference>
<organism evidence="4">
    <name type="scientific">Capitella teleta</name>
    <name type="common">Polychaete worm</name>
    <dbReference type="NCBI Taxonomy" id="283909"/>
    <lineage>
        <taxon>Eukaryota</taxon>
        <taxon>Metazoa</taxon>
        <taxon>Spiralia</taxon>
        <taxon>Lophotrochozoa</taxon>
        <taxon>Annelida</taxon>
        <taxon>Polychaeta</taxon>
        <taxon>Sedentaria</taxon>
        <taxon>Scolecida</taxon>
        <taxon>Capitellidae</taxon>
        <taxon>Capitella</taxon>
    </lineage>
</organism>
<dbReference type="OMA" id="TWIRYLI"/>
<evidence type="ECO:0000313" key="5">
    <source>
        <dbReference type="EnsemblMetazoa" id="CapteP193824"/>
    </source>
</evidence>
<proteinExistence type="inferred from homology"/>
<dbReference type="InterPro" id="IPR000863">
    <property type="entry name" value="Sulfotransferase_dom"/>
</dbReference>
<dbReference type="Proteomes" id="UP000014760">
    <property type="component" value="Unassembled WGS sequence"/>
</dbReference>
<dbReference type="EMBL" id="AMQN01000851">
    <property type="status" value="NOT_ANNOTATED_CDS"/>
    <property type="molecule type" value="Genomic_DNA"/>
</dbReference>
<dbReference type="EnsemblMetazoa" id="CapteT193824">
    <property type="protein sequence ID" value="CapteP193824"/>
    <property type="gene ID" value="CapteG193824"/>
</dbReference>
<keyword evidence="6" id="KW-1185">Reference proteome</keyword>
<comment type="similarity">
    <text evidence="1">Belongs to the WSCD family.</text>
</comment>
<sequence>MERNLARFLSVAFIVVNALLLLLVNKSKRPSKTPYQVGVHQESKGMPVHSMKADVSVTTHLYGYRQEIRRDRTSCLDITFAGNGTCLLPSTALASFPGSGNTWVRHLIELSTGFYTGGMYRDPTLQRAFPGEGDRTRRVITIKTHWPWVGKVDPVGYERVVLIIRTPLDAMKAEFTRQHSSERSHVDQVQTINQTAWQKFVKSQIVKYQRFHDFWFNISEKKSLDFFVLFYDDMRENTAQILINLAHFLGISDIRDQLPCIHANMEGSFHRKAPGTAEVADPFGALDETLSKGIDKIAQIVNKQVRSCLKKGVCLTSRSTQLKTL</sequence>
<dbReference type="STRING" id="283909.R7UYQ5"/>
<dbReference type="GO" id="GO:0008146">
    <property type="term" value="F:sulfotransferase activity"/>
    <property type="evidence" value="ECO:0007669"/>
    <property type="project" value="InterPro"/>
</dbReference>
<evidence type="ECO:0000313" key="6">
    <source>
        <dbReference type="Proteomes" id="UP000014760"/>
    </source>
</evidence>
<evidence type="ECO:0000256" key="2">
    <source>
        <dbReference type="SAM" id="Phobius"/>
    </source>
</evidence>
<dbReference type="AlphaFoldDB" id="R7UYQ5"/>
<dbReference type="EMBL" id="KB296703">
    <property type="protein sequence ID" value="ELU11422.1"/>
    <property type="molecule type" value="Genomic_DNA"/>
</dbReference>
<dbReference type="OrthoDB" id="5985073at2759"/>
<feature type="domain" description="Sulfotransferase" evidence="3">
    <location>
        <begin position="142"/>
        <end position="252"/>
    </location>
</feature>
<name>R7UYQ5_CAPTE</name>
<evidence type="ECO:0000313" key="4">
    <source>
        <dbReference type="EMBL" id="ELU11422.1"/>
    </source>
</evidence>
<dbReference type="SUPFAM" id="SSF52540">
    <property type="entry name" value="P-loop containing nucleoside triphosphate hydrolases"/>
    <property type="match status" value="1"/>
</dbReference>